<dbReference type="SUPFAM" id="SSF56281">
    <property type="entry name" value="Metallo-hydrolase/oxidoreductase"/>
    <property type="match status" value="1"/>
</dbReference>
<dbReference type="Proteomes" id="UP000273145">
    <property type="component" value="Chromosome"/>
</dbReference>
<feature type="domain" description="Metallo-beta-lactamase" evidence="6">
    <location>
        <begin position="7"/>
        <end position="191"/>
    </location>
</feature>
<name>A0A3Q8S5S9_9BACL</name>
<dbReference type="OrthoDB" id="9789133at2"/>
<evidence type="ECO:0000256" key="4">
    <source>
        <dbReference type="ARBA" id="ARBA00048505"/>
    </source>
</evidence>
<keyword evidence="1 5" id="KW-0378">Hydrolase</keyword>
<evidence type="ECO:0000259" key="6">
    <source>
        <dbReference type="SMART" id="SM00849"/>
    </source>
</evidence>
<dbReference type="InterPro" id="IPR036866">
    <property type="entry name" value="RibonucZ/Hydroxyglut_hydro"/>
</dbReference>
<comment type="catalytic activity">
    <reaction evidence="4">
        <text>3',5'-cyclic UMP + H2O = UMP + H(+)</text>
        <dbReference type="Rhea" id="RHEA:70575"/>
        <dbReference type="ChEBI" id="CHEBI:15377"/>
        <dbReference type="ChEBI" id="CHEBI:15378"/>
        <dbReference type="ChEBI" id="CHEBI:57865"/>
        <dbReference type="ChEBI" id="CHEBI:184387"/>
    </reaction>
    <physiologicalReaction direction="left-to-right" evidence="4">
        <dbReference type="Rhea" id="RHEA:70576"/>
    </physiologicalReaction>
</comment>
<dbReference type="InterPro" id="IPR001279">
    <property type="entry name" value="Metallo-B-lactamas"/>
</dbReference>
<comment type="similarity">
    <text evidence="5">Belongs to the UPF0173 family.</text>
</comment>
<comment type="catalytic activity">
    <reaction evidence="2">
        <text>3',5'-cyclic CMP + H2O = CMP + H(+)</text>
        <dbReference type="Rhea" id="RHEA:72675"/>
        <dbReference type="ChEBI" id="CHEBI:15377"/>
        <dbReference type="ChEBI" id="CHEBI:15378"/>
        <dbReference type="ChEBI" id="CHEBI:58003"/>
        <dbReference type="ChEBI" id="CHEBI:60377"/>
    </reaction>
    <physiologicalReaction direction="left-to-right" evidence="2">
        <dbReference type="Rhea" id="RHEA:72676"/>
    </physiologicalReaction>
</comment>
<evidence type="ECO:0000313" key="7">
    <source>
        <dbReference type="EMBL" id="AZK47638.1"/>
    </source>
</evidence>
<dbReference type="SMART" id="SM00849">
    <property type="entry name" value="Lactamase_B"/>
    <property type="match status" value="1"/>
</dbReference>
<sequence>MKLTYLGHSSVHIDTGEYKLIIDPFLTGNPVATVSAEDIKADYVLLTHGHSDHIGDAEIIAKGNQCPIIAIVELADFFAAKGLETVGMNLGGSCSFPFGKLKFTPALHSSSVQVDGTNIYLGNPAGILLELKGFTVYHAGDTALFTDLQLIGTRHKVDLAFIPIGDFFTMGPEDALTAAEWISARHVVPIHYNTFDLIRQDGDLFVSELNKIGITGHALKPGEDLHHHQLSL</sequence>
<comment type="function">
    <text evidence="3">Counteracts the endogenous Pycsar antiviral defense system. Phosphodiesterase that enables metal-dependent hydrolysis of host cyclic nucleotide Pycsar defense signals such as cCMP and cUMP.</text>
</comment>
<gene>
    <name evidence="7" type="ORF">EIM92_17020</name>
</gene>
<dbReference type="GO" id="GO:0016787">
    <property type="term" value="F:hydrolase activity"/>
    <property type="evidence" value="ECO:0007669"/>
    <property type="project" value="UniProtKB-UniRule"/>
</dbReference>
<evidence type="ECO:0000313" key="8">
    <source>
        <dbReference type="Proteomes" id="UP000273145"/>
    </source>
</evidence>
<dbReference type="EMBL" id="CP034248">
    <property type="protein sequence ID" value="AZK47638.1"/>
    <property type="molecule type" value="Genomic_DNA"/>
</dbReference>
<organism evidence="7 8">
    <name type="scientific">Paenibacillus lentus</name>
    <dbReference type="NCBI Taxonomy" id="1338368"/>
    <lineage>
        <taxon>Bacteria</taxon>
        <taxon>Bacillati</taxon>
        <taxon>Bacillota</taxon>
        <taxon>Bacilli</taxon>
        <taxon>Bacillales</taxon>
        <taxon>Paenibacillaceae</taxon>
        <taxon>Paenibacillus</taxon>
    </lineage>
</organism>
<dbReference type="AlphaFoldDB" id="A0A3Q8S5S9"/>
<dbReference type="KEGG" id="plen:EIM92_17020"/>
<reference evidence="7 8" key="1">
    <citation type="submission" date="2018-11" db="EMBL/GenBank/DDBJ databases">
        <title>Genome sequencing of Paenibacillus lentus DSM25539(T).</title>
        <authorList>
            <person name="Kook J.-K."/>
            <person name="Park S.-N."/>
            <person name="Lim Y.K."/>
        </authorList>
    </citation>
    <scope>NUCLEOTIDE SEQUENCE [LARGE SCALE GENOMIC DNA]</scope>
    <source>
        <strain evidence="7 8">DSM 25539</strain>
    </source>
</reference>
<dbReference type="PANTHER" id="PTHR43546">
    <property type="entry name" value="UPF0173 METAL-DEPENDENT HYDROLASE MJ1163-RELATED"/>
    <property type="match status" value="1"/>
</dbReference>
<evidence type="ECO:0000256" key="1">
    <source>
        <dbReference type="ARBA" id="ARBA00022801"/>
    </source>
</evidence>
<dbReference type="Gene3D" id="3.60.15.10">
    <property type="entry name" value="Ribonuclease Z/Hydroxyacylglutathione hydrolase-like"/>
    <property type="match status" value="1"/>
</dbReference>
<dbReference type="PANTHER" id="PTHR43546:SF3">
    <property type="entry name" value="UPF0173 METAL-DEPENDENT HYDROLASE MJ1163"/>
    <property type="match status" value="1"/>
</dbReference>
<accession>A0A3Q8S5S9</accession>
<proteinExistence type="inferred from homology"/>
<dbReference type="InterPro" id="IPR022877">
    <property type="entry name" value="UPF0173"/>
</dbReference>
<protein>
    <recommendedName>
        <fullName evidence="5">UPF0173 metal-dependent hydrolase EIM92_17020</fullName>
    </recommendedName>
</protein>
<evidence type="ECO:0000256" key="2">
    <source>
        <dbReference type="ARBA" id="ARBA00034221"/>
    </source>
</evidence>
<dbReference type="NCBIfam" id="NF001911">
    <property type="entry name" value="PRK00685.1"/>
    <property type="match status" value="1"/>
</dbReference>
<dbReference type="InterPro" id="IPR050114">
    <property type="entry name" value="UPF0173_UPF0282_UlaG_hydrolase"/>
</dbReference>
<dbReference type="Pfam" id="PF12706">
    <property type="entry name" value="Lactamase_B_2"/>
    <property type="match status" value="1"/>
</dbReference>
<dbReference type="RefSeq" id="WP_125083663.1">
    <property type="nucleotide sequence ID" value="NZ_CP034248.1"/>
</dbReference>
<evidence type="ECO:0000256" key="3">
    <source>
        <dbReference type="ARBA" id="ARBA00034301"/>
    </source>
</evidence>
<keyword evidence="8" id="KW-1185">Reference proteome</keyword>
<evidence type="ECO:0000256" key="5">
    <source>
        <dbReference type="HAMAP-Rule" id="MF_00457"/>
    </source>
</evidence>
<dbReference type="HAMAP" id="MF_00457">
    <property type="entry name" value="UPF0173"/>
    <property type="match status" value="1"/>
</dbReference>